<sequence>MIQLEEQEAKKQERIREQVQKEHEEKLGSAEEIYGEQAAPAAVSTAGEVVDQAGEATAKRAQATTGRTEIISRISDETVAKICALPTPEAQERALQMLLKEDYPTVWRKLTTQQRAAITKLRVENKTFKAVSIGDMRKRGKRDLSPLGLTFSAFLFVTGMRASLRSMSNQRKRVKVESAKFDAEKDEFMDVDGEAEFDVDIMKELRDMKEKMAGPGDSYAKDTRAYNPDFAAAAGDEEEYDKKIKEALEGTGKAGKSNKGETRKVFTNEPTTGPTAASGDQDLLGGDGNAGADTSGGAASAAAEAKKQADAKRLEDLFNNSSIDEPEDDNADGRERLP</sequence>
<dbReference type="InParanoid" id="D8LDI5"/>
<name>D8LDI5_ECTSI</name>
<feature type="compositionally biased region" description="Basic and acidic residues" evidence="1">
    <location>
        <begin position="304"/>
        <end position="316"/>
    </location>
</feature>
<dbReference type="EMBL" id="FN647877">
    <property type="protein sequence ID" value="CBN74052.1"/>
    <property type="molecule type" value="Genomic_DNA"/>
</dbReference>
<keyword evidence="3" id="KW-1185">Reference proteome</keyword>
<feature type="compositionally biased region" description="Basic and acidic residues" evidence="1">
    <location>
        <begin position="7"/>
        <end position="29"/>
    </location>
</feature>
<feature type="region of interest" description="Disordered" evidence="1">
    <location>
        <begin position="1"/>
        <end position="33"/>
    </location>
</feature>
<dbReference type="AlphaFoldDB" id="D8LDI5"/>
<feature type="region of interest" description="Disordered" evidence="1">
    <location>
        <begin position="232"/>
        <end position="338"/>
    </location>
</feature>
<evidence type="ECO:0000313" key="3">
    <source>
        <dbReference type="Proteomes" id="UP000002630"/>
    </source>
</evidence>
<feature type="compositionally biased region" description="Low complexity" evidence="1">
    <location>
        <begin position="276"/>
        <end position="303"/>
    </location>
</feature>
<evidence type="ECO:0000313" key="2">
    <source>
        <dbReference type="EMBL" id="CBN74052.1"/>
    </source>
</evidence>
<dbReference type="OrthoDB" id="10361569at2759"/>
<dbReference type="EMBL" id="FN649735">
    <property type="protein sequence ID" value="CBN74052.1"/>
    <property type="molecule type" value="Genomic_DNA"/>
</dbReference>
<accession>D8LDI5</accession>
<proteinExistence type="predicted"/>
<organism evidence="2 3">
    <name type="scientific">Ectocarpus siliculosus</name>
    <name type="common">Brown alga</name>
    <name type="synonym">Conferva siliculosa</name>
    <dbReference type="NCBI Taxonomy" id="2880"/>
    <lineage>
        <taxon>Eukaryota</taxon>
        <taxon>Sar</taxon>
        <taxon>Stramenopiles</taxon>
        <taxon>Ochrophyta</taxon>
        <taxon>PX clade</taxon>
        <taxon>Phaeophyceae</taxon>
        <taxon>Ectocarpales</taxon>
        <taxon>Ectocarpaceae</taxon>
        <taxon>Ectocarpus</taxon>
    </lineage>
</organism>
<reference evidence="2 3" key="1">
    <citation type="journal article" date="2010" name="Nature">
        <title>The Ectocarpus genome and the independent evolution of multicellularity in brown algae.</title>
        <authorList>
            <person name="Cock J.M."/>
            <person name="Sterck L."/>
            <person name="Rouze P."/>
            <person name="Scornet D."/>
            <person name="Allen A.E."/>
            <person name="Amoutzias G."/>
            <person name="Anthouard V."/>
            <person name="Artiguenave F."/>
            <person name="Aury J.M."/>
            <person name="Badger J.H."/>
            <person name="Beszteri B."/>
            <person name="Billiau K."/>
            <person name="Bonnet E."/>
            <person name="Bothwell J.H."/>
            <person name="Bowler C."/>
            <person name="Boyen C."/>
            <person name="Brownlee C."/>
            <person name="Carrano C.J."/>
            <person name="Charrier B."/>
            <person name="Cho G.Y."/>
            <person name="Coelho S.M."/>
            <person name="Collen J."/>
            <person name="Corre E."/>
            <person name="Da Silva C."/>
            <person name="Delage L."/>
            <person name="Delaroque N."/>
            <person name="Dittami S.M."/>
            <person name="Doulbeau S."/>
            <person name="Elias M."/>
            <person name="Farnham G."/>
            <person name="Gachon C.M."/>
            <person name="Gschloessl B."/>
            <person name="Heesch S."/>
            <person name="Jabbari K."/>
            <person name="Jubin C."/>
            <person name="Kawai H."/>
            <person name="Kimura K."/>
            <person name="Kloareg B."/>
            <person name="Kupper F.C."/>
            <person name="Lang D."/>
            <person name="Le Bail A."/>
            <person name="Leblanc C."/>
            <person name="Lerouge P."/>
            <person name="Lohr M."/>
            <person name="Lopez P.J."/>
            <person name="Martens C."/>
            <person name="Maumus F."/>
            <person name="Michel G."/>
            <person name="Miranda-Saavedra D."/>
            <person name="Morales J."/>
            <person name="Moreau H."/>
            <person name="Motomura T."/>
            <person name="Nagasato C."/>
            <person name="Napoli C.A."/>
            <person name="Nelson D.R."/>
            <person name="Nyvall-Collen P."/>
            <person name="Peters A.F."/>
            <person name="Pommier C."/>
            <person name="Potin P."/>
            <person name="Poulain J."/>
            <person name="Quesneville H."/>
            <person name="Read B."/>
            <person name="Rensing S.A."/>
            <person name="Ritter A."/>
            <person name="Rousvoal S."/>
            <person name="Samanta M."/>
            <person name="Samson G."/>
            <person name="Schroeder D.C."/>
            <person name="Segurens B."/>
            <person name="Strittmatter M."/>
            <person name="Tonon T."/>
            <person name="Tregear J.W."/>
            <person name="Valentin K."/>
            <person name="von Dassow P."/>
            <person name="Yamagishi T."/>
            <person name="Van de Peer Y."/>
            <person name="Wincker P."/>
        </authorList>
    </citation>
    <scope>NUCLEOTIDE SEQUENCE [LARGE SCALE GENOMIC DNA]</scope>
    <source>
        <strain evidence="3">Ec32 / CCAP1310/4</strain>
    </source>
</reference>
<dbReference type="Proteomes" id="UP000002630">
    <property type="component" value="Linkage Group LG10"/>
</dbReference>
<evidence type="ECO:0000256" key="1">
    <source>
        <dbReference type="SAM" id="MobiDB-lite"/>
    </source>
</evidence>
<gene>
    <name evidence="2" type="ORF">Esi_0012_0102</name>
</gene>
<protein>
    <submittedName>
        <fullName evidence="2">MscS Mechanosensitive ion channel</fullName>
    </submittedName>
</protein>